<feature type="transmembrane region" description="Helical" evidence="9">
    <location>
        <begin position="12"/>
        <end position="30"/>
    </location>
</feature>
<keyword evidence="4 9" id="KW-0997">Cell inner membrane</keyword>
<feature type="transmembrane region" description="Helical" evidence="9">
    <location>
        <begin position="50"/>
        <end position="69"/>
    </location>
</feature>
<dbReference type="PANTHER" id="PTHR35011:SF2">
    <property type="entry name" value="2,3-DIKETO-L-GULONATE TRAP TRANSPORTER SMALL PERMEASE PROTEIN YIAM"/>
    <property type="match status" value="1"/>
</dbReference>
<proteinExistence type="inferred from homology"/>
<evidence type="ECO:0000313" key="11">
    <source>
        <dbReference type="EMBL" id="GGW90424.1"/>
    </source>
</evidence>
<comment type="subunit">
    <text evidence="9">The complex comprises the extracytoplasmic solute receptor protein and the two transmembrane proteins.</text>
</comment>
<accession>A0A918JMW7</accession>
<keyword evidence="3" id="KW-1003">Cell membrane</keyword>
<keyword evidence="12" id="KW-1185">Reference proteome</keyword>
<dbReference type="PANTHER" id="PTHR35011">
    <property type="entry name" value="2,3-DIKETO-L-GULONATE TRAP TRANSPORTER SMALL PERMEASE PROTEIN YIAM"/>
    <property type="match status" value="1"/>
</dbReference>
<feature type="domain" description="Tripartite ATP-independent periplasmic transporters DctQ component" evidence="10">
    <location>
        <begin position="28"/>
        <end position="153"/>
    </location>
</feature>
<reference evidence="11" key="2">
    <citation type="submission" date="2020-09" db="EMBL/GenBank/DDBJ databases">
        <authorList>
            <person name="Sun Q."/>
            <person name="Kim S."/>
        </authorList>
    </citation>
    <scope>NUCLEOTIDE SEQUENCE</scope>
    <source>
        <strain evidence="11">KCTC 23732</strain>
    </source>
</reference>
<evidence type="ECO:0000256" key="5">
    <source>
        <dbReference type="ARBA" id="ARBA00022692"/>
    </source>
</evidence>
<dbReference type="EMBL" id="BMYS01000015">
    <property type="protein sequence ID" value="GGW90424.1"/>
    <property type="molecule type" value="Genomic_DNA"/>
</dbReference>
<keyword evidence="6 9" id="KW-1133">Transmembrane helix</keyword>
<keyword evidence="5 9" id="KW-0812">Transmembrane</keyword>
<name>A0A918JMW7_9BURK</name>
<protein>
    <recommendedName>
        <fullName evidence="9">TRAP transporter small permease protein</fullName>
    </recommendedName>
</protein>
<evidence type="ECO:0000256" key="1">
    <source>
        <dbReference type="ARBA" id="ARBA00004429"/>
    </source>
</evidence>
<evidence type="ECO:0000256" key="6">
    <source>
        <dbReference type="ARBA" id="ARBA00022989"/>
    </source>
</evidence>
<feature type="transmembrane region" description="Helical" evidence="9">
    <location>
        <begin position="90"/>
        <end position="111"/>
    </location>
</feature>
<reference evidence="11" key="1">
    <citation type="journal article" date="2014" name="Int. J. Syst. Evol. Microbiol.">
        <title>Complete genome sequence of Corynebacterium casei LMG S-19264T (=DSM 44701T), isolated from a smear-ripened cheese.</title>
        <authorList>
            <consortium name="US DOE Joint Genome Institute (JGI-PGF)"/>
            <person name="Walter F."/>
            <person name="Albersmeier A."/>
            <person name="Kalinowski J."/>
            <person name="Ruckert C."/>
        </authorList>
    </citation>
    <scope>NUCLEOTIDE SEQUENCE</scope>
    <source>
        <strain evidence="11">KCTC 23732</strain>
    </source>
</reference>
<dbReference type="Pfam" id="PF04290">
    <property type="entry name" value="DctQ"/>
    <property type="match status" value="1"/>
</dbReference>
<evidence type="ECO:0000256" key="9">
    <source>
        <dbReference type="RuleBase" id="RU369079"/>
    </source>
</evidence>
<evidence type="ECO:0000313" key="12">
    <source>
        <dbReference type="Proteomes" id="UP000608345"/>
    </source>
</evidence>
<dbReference type="InterPro" id="IPR055348">
    <property type="entry name" value="DctQ"/>
</dbReference>
<gene>
    <name evidence="11" type="ORF">GCM10011450_20860</name>
</gene>
<keyword evidence="2 9" id="KW-0813">Transport</keyword>
<keyword evidence="7 9" id="KW-0472">Membrane</keyword>
<dbReference type="AlphaFoldDB" id="A0A918JMW7"/>
<evidence type="ECO:0000256" key="2">
    <source>
        <dbReference type="ARBA" id="ARBA00022448"/>
    </source>
</evidence>
<dbReference type="GO" id="GO:0022857">
    <property type="term" value="F:transmembrane transporter activity"/>
    <property type="evidence" value="ECO:0007669"/>
    <property type="project" value="UniProtKB-UniRule"/>
</dbReference>
<feature type="transmembrane region" description="Helical" evidence="9">
    <location>
        <begin position="131"/>
        <end position="151"/>
    </location>
</feature>
<comment type="subcellular location">
    <subcellularLocation>
        <location evidence="1 9">Cell inner membrane</location>
        <topology evidence="1 9">Multi-pass membrane protein</topology>
    </subcellularLocation>
</comment>
<dbReference type="RefSeq" id="WP_189385436.1">
    <property type="nucleotide sequence ID" value="NZ_BAABFY010000050.1"/>
</dbReference>
<comment type="function">
    <text evidence="9">Part of the tripartite ATP-independent periplasmic (TRAP) transport system.</text>
</comment>
<evidence type="ECO:0000256" key="3">
    <source>
        <dbReference type="ARBA" id="ARBA00022475"/>
    </source>
</evidence>
<dbReference type="InterPro" id="IPR007387">
    <property type="entry name" value="TRAP_DctQ"/>
</dbReference>
<dbReference type="GO" id="GO:0005886">
    <property type="term" value="C:plasma membrane"/>
    <property type="evidence" value="ECO:0007669"/>
    <property type="project" value="UniProtKB-SubCell"/>
</dbReference>
<evidence type="ECO:0000256" key="7">
    <source>
        <dbReference type="ARBA" id="ARBA00023136"/>
    </source>
</evidence>
<sequence length="165" mass="18452">MKSLTQLLDKSVFRLVSIMAQLLLLSAVIASFHQVVSRFVFESPADWTEVWTRCAIIWVVLLGLVLACRQGAMLKVEMLENALNEKYKRWLATLVMVITSTFLGILTWVGAMAAYRFRFQTIAGLEFSIAWIYAAIPIGSFLALIAVIVHWSQGSAESNDKIAPL</sequence>
<comment type="caution">
    <text evidence="11">The sequence shown here is derived from an EMBL/GenBank/DDBJ whole genome shotgun (WGS) entry which is preliminary data.</text>
</comment>
<dbReference type="GO" id="GO:0015740">
    <property type="term" value="P:C4-dicarboxylate transport"/>
    <property type="evidence" value="ECO:0007669"/>
    <property type="project" value="TreeGrafter"/>
</dbReference>
<comment type="similarity">
    <text evidence="8 9">Belongs to the TRAP transporter small permease family.</text>
</comment>
<evidence type="ECO:0000256" key="8">
    <source>
        <dbReference type="ARBA" id="ARBA00038436"/>
    </source>
</evidence>
<evidence type="ECO:0000256" key="4">
    <source>
        <dbReference type="ARBA" id="ARBA00022519"/>
    </source>
</evidence>
<organism evidence="11 12">
    <name type="scientific">Advenella faeciporci</name>
    <dbReference type="NCBI Taxonomy" id="797535"/>
    <lineage>
        <taxon>Bacteria</taxon>
        <taxon>Pseudomonadati</taxon>
        <taxon>Pseudomonadota</taxon>
        <taxon>Betaproteobacteria</taxon>
        <taxon>Burkholderiales</taxon>
        <taxon>Alcaligenaceae</taxon>
    </lineage>
</organism>
<evidence type="ECO:0000259" key="10">
    <source>
        <dbReference type="Pfam" id="PF04290"/>
    </source>
</evidence>
<dbReference type="Proteomes" id="UP000608345">
    <property type="component" value="Unassembled WGS sequence"/>
</dbReference>